<evidence type="ECO:0000313" key="3">
    <source>
        <dbReference type="Proteomes" id="UP000501128"/>
    </source>
</evidence>
<reference evidence="2 3" key="1">
    <citation type="submission" date="2020-04" db="EMBL/GenBank/DDBJ databases">
        <title>Genome sequencing of novel species.</title>
        <authorList>
            <person name="Heo J."/>
            <person name="Kim S.-J."/>
            <person name="Kim J.-S."/>
            <person name="Hong S.-B."/>
            <person name="Kwon S.-W."/>
        </authorList>
    </citation>
    <scope>NUCLEOTIDE SEQUENCE [LARGE SCALE GENOMIC DNA]</scope>
    <source>
        <strain evidence="2 3">CJU-R4</strain>
    </source>
</reference>
<sequence>MKPVLQPADFGRAAQSLGCSIAAIRAVAEVESDGGGFLKGKILVTRFEGHIFRQKTDGRFDKSHPTLSHRYMEDCPYNKGTLSDLRRLELARQLAGDVAFECASYGMFQIMGFHYALLGYKSAYEMVQAFNQSESVQLDAFVLFIRGQGLADELQDLRFADFAYRYNGANYRANRYDIKMLNAYGYYLPNPLTPNRYKLI</sequence>
<protein>
    <submittedName>
        <fullName evidence="2">N-acetylmuramidase family protein</fullName>
    </submittedName>
</protein>
<evidence type="ECO:0000313" key="2">
    <source>
        <dbReference type="EMBL" id="QJD79551.1"/>
    </source>
</evidence>
<evidence type="ECO:0000259" key="1">
    <source>
        <dbReference type="Pfam" id="PF11860"/>
    </source>
</evidence>
<dbReference type="RefSeq" id="WP_169551515.1">
    <property type="nucleotide sequence ID" value="NZ_CP051677.1"/>
</dbReference>
<feature type="domain" description="N-acetylmuramidase" evidence="1">
    <location>
        <begin position="21"/>
        <end position="186"/>
    </location>
</feature>
<dbReference type="InterPro" id="IPR024408">
    <property type="entry name" value="Muramidase"/>
</dbReference>
<dbReference type="KEGG" id="srho:HH216_14865"/>
<dbReference type="Pfam" id="PF11860">
    <property type="entry name" value="Muramidase"/>
    <property type="match status" value="1"/>
</dbReference>
<name>A0A7L5DPZ9_9BACT</name>
<accession>A0A7L5DPZ9</accession>
<gene>
    <name evidence="2" type="ORF">HH216_14865</name>
</gene>
<keyword evidence="3" id="KW-1185">Reference proteome</keyword>
<dbReference type="AlphaFoldDB" id="A0A7L5DPZ9"/>
<proteinExistence type="predicted"/>
<organism evidence="2 3">
    <name type="scientific">Spirosoma rhododendri</name>
    <dbReference type="NCBI Taxonomy" id="2728024"/>
    <lineage>
        <taxon>Bacteria</taxon>
        <taxon>Pseudomonadati</taxon>
        <taxon>Bacteroidota</taxon>
        <taxon>Cytophagia</taxon>
        <taxon>Cytophagales</taxon>
        <taxon>Cytophagaceae</taxon>
        <taxon>Spirosoma</taxon>
    </lineage>
</organism>
<dbReference type="EMBL" id="CP051677">
    <property type="protein sequence ID" value="QJD79551.1"/>
    <property type="molecule type" value="Genomic_DNA"/>
</dbReference>
<dbReference type="Proteomes" id="UP000501128">
    <property type="component" value="Chromosome"/>
</dbReference>